<dbReference type="Proteomes" id="UP000581688">
    <property type="component" value="Unassembled WGS sequence"/>
</dbReference>
<dbReference type="RefSeq" id="WP_174497111.1">
    <property type="nucleotide sequence ID" value="NZ_CADDWK010000011.1"/>
</dbReference>
<evidence type="ECO:0000313" key="1">
    <source>
        <dbReference type="EMBL" id="MBB6454401.1"/>
    </source>
</evidence>
<protein>
    <submittedName>
        <fullName evidence="1">Uncharacterized protein</fullName>
    </submittedName>
</protein>
<dbReference type="EMBL" id="JACHGH010000009">
    <property type="protein sequence ID" value="MBB6454401.1"/>
    <property type="molecule type" value="Genomic_DNA"/>
</dbReference>
<comment type="caution">
    <text evidence="1">The sequence shown here is derived from an EMBL/GenBank/DDBJ whole genome shotgun (WGS) entry which is preliminary data.</text>
</comment>
<organism evidence="1 2">
    <name type="scientific">Salirhabdus euzebyi</name>
    <dbReference type="NCBI Taxonomy" id="394506"/>
    <lineage>
        <taxon>Bacteria</taxon>
        <taxon>Bacillati</taxon>
        <taxon>Bacillota</taxon>
        <taxon>Bacilli</taxon>
        <taxon>Bacillales</taxon>
        <taxon>Bacillaceae</taxon>
        <taxon>Salirhabdus</taxon>
    </lineage>
</organism>
<keyword evidence="2" id="KW-1185">Reference proteome</keyword>
<reference evidence="1 2" key="1">
    <citation type="submission" date="2020-08" db="EMBL/GenBank/DDBJ databases">
        <title>Genomic Encyclopedia of Type Strains, Phase IV (KMG-IV): sequencing the most valuable type-strain genomes for metagenomic binning, comparative biology and taxonomic classification.</title>
        <authorList>
            <person name="Goeker M."/>
        </authorList>
    </citation>
    <scope>NUCLEOTIDE SEQUENCE [LARGE SCALE GENOMIC DNA]</scope>
    <source>
        <strain evidence="1 2">DSM 19612</strain>
    </source>
</reference>
<dbReference type="AlphaFoldDB" id="A0A841Q7J4"/>
<gene>
    <name evidence="1" type="ORF">HNQ94_002883</name>
</gene>
<name>A0A841Q7J4_9BACI</name>
<evidence type="ECO:0000313" key="2">
    <source>
        <dbReference type="Proteomes" id="UP000581688"/>
    </source>
</evidence>
<proteinExistence type="predicted"/>
<accession>A0A841Q7J4</accession>
<sequence length="54" mass="6274">MTKTTFIALLPSKIQQEIYEELKRVGLSQEDIQNAMDSRLSDLEDTINITKYLQ</sequence>